<evidence type="ECO:0000256" key="1">
    <source>
        <dbReference type="ARBA" id="ARBA00004651"/>
    </source>
</evidence>
<dbReference type="RefSeq" id="WP_007366031.1">
    <property type="nucleotide sequence ID" value="NZ_ACLR01000214.1"/>
</dbReference>
<keyword evidence="8 10" id="KW-1133">Transmembrane helix</keyword>
<evidence type="ECO:0000256" key="2">
    <source>
        <dbReference type="ARBA" id="ARBA00007069"/>
    </source>
</evidence>
<evidence type="ECO:0000256" key="4">
    <source>
        <dbReference type="ARBA" id="ARBA00022448"/>
    </source>
</evidence>
<evidence type="ECO:0000256" key="6">
    <source>
        <dbReference type="ARBA" id="ARBA00022592"/>
    </source>
</evidence>
<keyword evidence="5 10" id="KW-1003">Cell membrane</keyword>
<keyword evidence="4" id="KW-0813">Transport</keyword>
<dbReference type="Gene3D" id="1.10.3720.10">
    <property type="entry name" value="MetI-like"/>
    <property type="match status" value="1"/>
</dbReference>
<reference evidence="12 13" key="1">
    <citation type="submission" date="2009-04" db="EMBL/GenBank/DDBJ databases">
        <authorList>
            <person name="Sebastian Y."/>
            <person name="Madupu R."/>
            <person name="Durkin A.S."/>
            <person name="Torralba M."/>
            <person name="Methe B."/>
            <person name="Sutton G.G."/>
            <person name="Strausberg R.L."/>
            <person name="Nelson K.E."/>
        </authorList>
    </citation>
    <scope>NUCLEOTIDE SEQUENCE [LARGE SCALE GENOMIC DNA]</scope>
    <source>
        <strain evidence="12 13">60-3</strain>
    </source>
</reference>
<dbReference type="NCBIfam" id="TIGR00974">
    <property type="entry name" value="3a0107s02c"/>
    <property type="match status" value="1"/>
</dbReference>
<dbReference type="AlphaFoldDB" id="C2MDU1"/>
<feature type="transmembrane region" description="Helical" evidence="10">
    <location>
        <begin position="83"/>
        <end position="108"/>
    </location>
</feature>
<dbReference type="Pfam" id="PF00528">
    <property type="entry name" value="BPD_transp_1"/>
    <property type="match status" value="1"/>
</dbReference>
<dbReference type="PANTHER" id="PTHR42922">
    <property type="entry name" value="PHOSPHATE TRANSPORT SYSTEM PERMEASE PROTEIN PSTA"/>
    <property type="match status" value="1"/>
</dbReference>
<dbReference type="InterPro" id="IPR051408">
    <property type="entry name" value="Phosphate_transprt_permease"/>
</dbReference>
<dbReference type="InterPro" id="IPR000515">
    <property type="entry name" value="MetI-like"/>
</dbReference>
<dbReference type="InterPro" id="IPR035906">
    <property type="entry name" value="MetI-like_sf"/>
</dbReference>
<evidence type="ECO:0000256" key="9">
    <source>
        <dbReference type="ARBA" id="ARBA00023136"/>
    </source>
</evidence>
<keyword evidence="7 10" id="KW-0812">Transmembrane</keyword>
<dbReference type="GO" id="GO:0005886">
    <property type="term" value="C:plasma membrane"/>
    <property type="evidence" value="ECO:0007669"/>
    <property type="project" value="UniProtKB-SubCell"/>
</dbReference>
<comment type="similarity">
    <text evidence="2 10">Belongs to the binding-protein-dependent transport system permease family. CysTW subfamily.</text>
</comment>
<dbReference type="STRING" id="596327.PORUE0001_1373"/>
<protein>
    <recommendedName>
        <fullName evidence="3 10">Phosphate transport system permease protein PstA</fullName>
    </recommendedName>
</protein>
<evidence type="ECO:0000256" key="7">
    <source>
        <dbReference type="ARBA" id="ARBA00022692"/>
    </source>
</evidence>
<accession>C2MDU1</accession>
<comment type="caution">
    <text evidence="12">The sequence shown here is derived from an EMBL/GenBank/DDBJ whole genome shotgun (WGS) entry which is preliminary data.</text>
</comment>
<feature type="transmembrane region" description="Helical" evidence="10">
    <location>
        <begin position="200"/>
        <end position="221"/>
    </location>
</feature>
<keyword evidence="9 10" id="KW-0472">Membrane</keyword>
<keyword evidence="6" id="KW-0592">Phosphate transport</keyword>
<feature type="transmembrane region" description="Helical" evidence="10">
    <location>
        <begin position="264"/>
        <end position="283"/>
    </location>
</feature>
<name>C2MDU1_9PORP</name>
<dbReference type="InterPro" id="IPR005672">
    <property type="entry name" value="Phosphate_PstA"/>
</dbReference>
<dbReference type="Proteomes" id="UP000003303">
    <property type="component" value="Unassembled WGS sequence"/>
</dbReference>
<dbReference type="PROSITE" id="PS50928">
    <property type="entry name" value="ABC_TM1"/>
    <property type="match status" value="1"/>
</dbReference>
<evidence type="ECO:0000256" key="8">
    <source>
        <dbReference type="ARBA" id="ARBA00022989"/>
    </source>
</evidence>
<evidence type="ECO:0000256" key="5">
    <source>
        <dbReference type="ARBA" id="ARBA00022475"/>
    </source>
</evidence>
<feature type="transmembrane region" description="Helical" evidence="10">
    <location>
        <begin position="120"/>
        <end position="143"/>
    </location>
</feature>
<dbReference type="EMBL" id="ACLR01000214">
    <property type="protein sequence ID" value="EEK16114.1"/>
    <property type="molecule type" value="Genomic_DNA"/>
</dbReference>
<feature type="transmembrane region" description="Helical" evidence="10">
    <location>
        <begin position="12"/>
        <end position="33"/>
    </location>
</feature>
<dbReference type="OrthoDB" id="9785113at2"/>
<feature type="domain" description="ABC transmembrane type-1" evidence="11">
    <location>
        <begin position="83"/>
        <end position="283"/>
    </location>
</feature>
<sequence length="292" mass="31739">MASLKVRQGWDRTVYLVNIVLACITVIPLFLIIGKIVMEGYEQINWDFFTKTAPTAVEAMMAKRANTIEGSRTILPGGIANGIVGTLLMTFVASIIAIPIGLLGGIYLSENRSSHLASVVRFVTDLLQGTPSIVIGIIVYAWIVLPMRGYSALAGAVALAIMMLPLIIRSTEETLARLPKSFKESALALGCSYRKMVLKILLPSAMGGLLTGILLAVSRIIGETAPLIMTALGSARISWTLDTPSSAVPLLIWEFYSDPNLQELIWSSSLFLLLLVLLLNFIAKRISARTRY</sequence>
<comment type="subcellular location">
    <subcellularLocation>
        <location evidence="1 10">Cell membrane</location>
        <topology evidence="1 10">Multi-pass membrane protein</topology>
    </subcellularLocation>
</comment>
<proteinExistence type="inferred from homology"/>
<dbReference type="GO" id="GO:0035435">
    <property type="term" value="P:phosphate ion transmembrane transport"/>
    <property type="evidence" value="ECO:0007669"/>
    <property type="project" value="InterPro"/>
</dbReference>
<evidence type="ECO:0000256" key="3">
    <source>
        <dbReference type="ARBA" id="ARBA00016864"/>
    </source>
</evidence>
<dbReference type="eggNOG" id="COG0581">
    <property type="taxonomic scope" value="Bacteria"/>
</dbReference>
<dbReference type="PROSITE" id="PS51257">
    <property type="entry name" value="PROKAR_LIPOPROTEIN"/>
    <property type="match status" value="1"/>
</dbReference>
<dbReference type="CDD" id="cd06261">
    <property type="entry name" value="TM_PBP2"/>
    <property type="match status" value="1"/>
</dbReference>
<evidence type="ECO:0000256" key="10">
    <source>
        <dbReference type="RuleBase" id="RU363043"/>
    </source>
</evidence>
<organism evidence="12 13">
    <name type="scientific">Porphyromonas uenonis 60-3</name>
    <dbReference type="NCBI Taxonomy" id="596327"/>
    <lineage>
        <taxon>Bacteria</taxon>
        <taxon>Pseudomonadati</taxon>
        <taxon>Bacteroidota</taxon>
        <taxon>Bacteroidia</taxon>
        <taxon>Bacteroidales</taxon>
        <taxon>Porphyromonadaceae</taxon>
        <taxon>Porphyromonas</taxon>
    </lineage>
</organism>
<evidence type="ECO:0000313" key="12">
    <source>
        <dbReference type="EMBL" id="EEK16114.1"/>
    </source>
</evidence>
<dbReference type="PANTHER" id="PTHR42922:SF1">
    <property type="entry name" value="PHOSPHATE TRANSPORT SYSTEM PERMEASE PROTEIN PSTA"/>
    <property type="match status" value="1"/>
</dbReference>
<gene>
    <name evidence="12" type="primary">pstA</name>
    <name evidence="12" type="ORF">PORUE0001_1373</name>
</gene>
<keyword evidence="13" id="KW-1185">Reference proteome</keyword>
<dbReference type="SUPFAM" id="SSF161098">
    <property type="entry name" value="MetI-like"/>
    <property type="match status" value="1"/>
</dbReference>
<dbReference type="GO" id="GO:0005315">
    <property type="term" value="F:phosphate transmembrane transporter activity"/>
    <property type="evidence" value="ECO:0007669"/>
    <property type="project" value="InterPro"/>
</dbReference>
<evidence type="ECO:0000313" key="13">
    <source>
        <dbReference type="Proteomes" id="UP000003303"/>
    </source>
</evidence>
<evidence type="ECO:0000259" key="11">
    <source>
        <dbReference type="PROSITE" id="PS50928"/>
    </source>
</evidence>
<feature type="transmembrane region" description="Helical" evidence="10">
    <location>
        <begin position="149"/>
        <end position="168"/>
    </location>
</feature>